<name>A0ABN8DSY9_9VIBR</name>
<comment type="caution">
    <text evidence="2">The sequence shown here is derived from an EMBL/GenBank/DDBJ whole genome shotgun (WGS) entry which is preliminary data.</text>
</comment>
<evidence type="ECO:0008006" key="4">
    <source>
        <dbReference type="Google" id="ProtNLM"/>
    </source>
</evidence>
<sequence length="173" mass="19393">MRALTFCSVFTCLIATALVHAQSLGAQALEEQSLDKKQSAVIAALEQKARVEFGQAVTISVERVNVDQDWAVVVGEIESEKDAKPWYQGHYCDHGLDKALWAVMQKNGDSWRYDQLYWCATEPVYWYLEDEIGLIWPCGVYQGLQATAGETLEQTCRRTAEKTTVQAPVSAQE</sequence>
<accession>A0ABN8DSY9</accession>
<keyword evidence="1" id="KW-0732">Signal</keyword>
<dbReference type="Proteomes" id="UP000838672">
    <property type="component" value="Unassembled WGS sequence"/>
</dbReference>
<dbReference type="EMBL" id="CAKLDI010000001">
    <property type="protein sequence ID" value="CAH0533822.1"/>
    <property type="molecule type" value="Genomic_DNA"/>
</dbReference>
<evidence type="ECO:0000313" key="3">
    <source>
        <dbReference type="Proteomes" id="UP000838672"/>
    </source>
</evidence>
<feature type="signal peptide" evidence="1">
    <location>
        <begin position="1"/>
        <end position="28"/>
    </location>
</feature>
<evidence type="ECO:0000313" key="2">
    <source>
        <dbReference type="EMBL" id="CAH0533822.1"/>
    </source>
</evidence>
<organism evidence="2 3">
    <name type="scientific">Vibrio stylophorae</name>
    <dbReference type="NCBI Taxonomy" id="659351"/>
    <lineage>
        <taxon>Bacteria</taxon>
        <taxon>Pseudomonadati</taxon>
        <taxon>Pseudomonadota</taxon>
        <taxon>Gammaproteobacteria</taxon>
        <taxon>Vibrionales</taxon>
        <taxon>Vibrionaceae</taxon>
        <taxon>Vibrio</taxon>
    </lineage>
</organism>
<evidence type="ECO:0000256" key="1">
    <source>
        <dbReference type="SAM" id="SignalP"/>
    </source>
</evidence>
<dbReference type="RefSeq" id="WP_237466240.1">
    <property type="nucleotide sequence ID" value="NZ_CAKLDI010000001.1"/>
</dbReference>
<feature type="chain" id="PRO_5045862984" description="Secreted protein" evidence="1">
    <location>
        <begin position="29"/>
        <end position="173"/>
    </location>
</feature>
<keyword evidence="3" id="KW-1185">Reference proteome</keyword>
<protein>
    <recommendedName>
        <fullName evidence="4">Secreted protein</fullName>
    </recommendedName>
</protein>
<reference evidence="2" key="1">
    <citation type="submission" date="2021-11" db="EMBL/GenBank/DDBJ databases">
        <authorList>
            <person name="Rodrigo-Torres L."/>
            <person name="Arahal R. D."/>
            <person name="Lucena T."/>
        </authorList>
    </citation>
    <scope>NUCLEOTIDE SEQUENCE</scope>
    <source>
        <strain evidence="2">CECT 7929</strain>
    </source>
</reference>
<proteinExistence type="predicted"/>
<gene>
    <name evidence="2" type="ORF">VST7929_01697</name>
</gene>